<proteinExistence type="predicted"/>
<reference evidence="1" key="1">
    <citation type="journal article" date="2021" name="Proc. Natl. Acad. Sci. U.S.A.">
        <title>A Catalog of Tens of Thousands of Viruses from Human Metagenomes Reveals Hidden Associations with Chronic Diseases.</title>
        <authorList>
            <person name="Tisza M.J."/>
            <person name="Buck C.B."/>
        </authorList>
    </citation>
    <scope>NUCLEOTIDE SEQUENCE</scope>
    <source>
        <strain evidence="1">CtCIv11</strain>
    </source>
</reference>
<sequence length="67" mass="7891">MAYCQRCGEYCQDHYTYCKRCYFELGQPFGKAIERPHKCRKCGGTIYGRYNYCLSCAQKNGFIKSSY</sequence>
<name>A0A8S5S285_9CAUD</name>
<protein>
    <submittedName>
        <fullName evidence="1">Double zinc ribbon protein</fullName>
    </submittedName>
</protein>
<organism evidence="1">
    <name type="scientific">Siphoviridae sp. ctCIv11</name>
    <dbReference type="NCBI Taxonomy" id="2827806"/>
    <lineage>
        <taxon>Viruses</taxon>
        <taxon>Duplodnaviria</taxon>
        <taxon>Heunggongvirae</taxon>
        <taxon>Uroviricota</taxon>
        <taxon>Caudoviricetes</taxon>
    </lineage>
</organism>
<dbReference type="EMBL" id="BK032513">
    <property type="protein sequence ID" value="DAF45041.1"/>
    <property type="molecule type" value="Genomic_DNA"/>
</dbReference>
<evidence type="ECO:0000313" key="1">
    <source>
        <dbReference type="EMBL" id="DAF45041.1"/>
    </source>
</evidence>
<accession>A0A8S5S285</accession>